<dbReference type="Pfam" id="PF03330">
    <property type="entry name" value="DPBB_1"/>
    <property type="match status" value="1"/>
</dbReference>
<dbReference type="AlphaFoldDB" id="A0A1E5QCJ1"/>
<dbReference type="GO" id="GO:0071555">
    <property type="term" value="P:cell wall organization"/>
    <property type="evidence" value="ECO:0007669"/>
    <property type="project" value="UniProtKB-KW"/>
</dbReference>
<dbReference type="EC" id="4.2.2.-" evidence="3"/>
<dbReference type="Gene3D" id="2.40.40.10">
    <property type="entry name" value="RlpA-like domain"/>
    <property type="match status" value="1"/>
</dbReference>
<dbReference type="GO" id="GO:0008932">
    <property type="term" value="F:lytic endotransglycosylase activity"/>
    <property type="evidence" value="ECO:0007669"/>
    <property type="project" value="UniProtKB-UniRule"/>
</dbReference>
<dbReference type="RefSeq" id="WP_069969982.1">
    <property type="nucleotide sequence ID" value="NZ_CM124774.1"/>
</dbReference>
<feature type="compositionally biased region" description="Basic and acidic residues" evidence="5">
    <location>
        <begin position="27"/>
        <end position="37"/>
    </location>
</feature>
<keyword evidence="3" id="KW-0732">Signal</keyword>
<comment type="caution">
    <text evidence="7">The sequence shown here is derived from an EMBL/GenBank/DDBJ whole genome shotgun (WGS) entry which is preliminary data.</text>
</comment>
<evidence type="ECO:0000256" key="3">
    <source>
        <dbReference type="HAMAP-Rule" id="MF_02071"/>
    </source>
</evidence>
<accession>A0A1E5QCJ1</accession>
<dbReference type="HAMAP" id="MF_02071">
    <property type="entry name" value="RlpA"/>
    <property type="match status" value="1"/>
</dbReference>
<dbReference type="SUPFAM" id="SSF50685">
    <property type="entry name" value="Barwin-like endoglucanases"/>
    <property type="match status" value="1"/>
</dbReference>
<reference evidence="7" key="1">
    <citation type="submission" date="2016-09" db="EMBL/GenBank/DDBJ databases">
        <title>Draft genome of thermotolerant cyanobacterium Desertifilum sp. strain IPPAS B-1220.</title>
        <authorList>
            <person name="Sinetova M.A."/>
            <person name="Bolakhan K."/>
            <person name="Zayadan B.K."/>
            <person name="Mironov K.S."/>
            <person name="Ustinova V."/>
            <person name="Kupriyanova E.V."/>
            <person name="Sidorov R.A."/>
            <person name="Skrypnik A.N."/>
            <person name="Gogoleva N.E."/>
            <person name="Gogolev Y.V."/>
            <person name="Los D.A."/>
        </authorList>
    </citation>
    <scope>NUCLEOTIDE SEQUENCE [LARGE SCALE GENOMIC DNA]</scope>
    <source>
        <strain evidence="7">IPPAS B-1220</strain>
    </source>
</reference>
<evidence type="ECO:0000256" key="5">
    <source>
        <dbReference type="SAM" id="MobiDB-lite"/>
    </source>
</evidence>
<evidence type="ECO:0000256" key="2">
    <source>
        <dbReference type="ARBA" id="ARBA00023316"/>
    </source>
</evidence>
<dbReference type="PANTHER" id="PTHR34183:SF1">
    <property type="entry name" value="ENDOLYTIC PEPTIDOGLYCAN TRANSGLYCOSYLASE RLPA"/>
    <property type="match status" value="1"/>
</dbReference>
<protein>
    <recommendedName>
        <fullName evidence="3">Probable endolytic peptidoglycan transglycosylase RlpA</fullName>
        <ecNumber evidence="3">4.2.2.-</ecNumber>
    </recommendedName>
</protein>
<dbReference type="InterPro" id="IPR009009">
    <property type="entry name" value="RlpA-like_DPBB"/>
</dbReference>
<dbReference type="PANTHER" id="PTHR34183">
    <property type="entry name" value="ENDOLYTIC PEPTIDOGLYCAN TRANSGLYCOSYLASE RLPA"/>
    <property type="match status" value="1"/>
</dbReference>
<organism evidence="7">
    <name type="scientific">Desertifilum tharense IPPAS B-1220</name>
    <dbReference type="NCBI Taxonomy" id="1781255"/>
    <lineage>
        <taxon>Bacteria</taxon>
        <taxon>Bacillati</taxon>
        <taxon>Cyanobacteriota</taxon>
        <taxon>Cyanophyceae</taxon>
        <taxon>Desertifilales</taxon>
        <taxon>Desertifilaceae</taxon>
        <taxon>Desertifilum</taxon>
    </lineage>
</organism>
<keyword evidence="2 3" id="KW-0961">Cell wall biogenesis/degradation</keyword>
<name>A0A1E5QCJ1_9CYAN</name>
<feature type="chain" id="PRO_5009987423" description="Probable endolytic peptidoglycan transglycosylase RlpA" evidence="3">
    <location>
        <begin position="27"/>
        <end position="367"/>
    </location>
</feature>
<dbReference type="InterPro" id="IPR034718">
    <property type="entry name" value="RlpA"/>
</dbReference>
<gene>
    <name evidence="3" type="primary">rlpA</name>
    <name evidence="7" type="ORF">BH720_25185</name>
</gene>
<feature type="region of interest" description="Disordered" evidence="5">
    <location>
        <begin position="22"/>
        <end position="58"/>
    </location>
</feature>
<keyword evidence="1 3" id="KW-0456">Lyase</keyword>
<dbReference type="InterPro" id="IPR036908">
    <property type="entry name" value="RlpA-like_sf"/>
</dbReference>
<feature type="signal peptide" evidence="3">
    <location>
        <begin position="1"/>
        <end position="26"/>
    </location>
</feature>
<comment type="similarity">
    <text evidence="3 4">Belongs to the RlpA family.</text>
</comment>
<feature type="compositionally biased region" description="Polar residues" evidence="5">
    <location>
        <begin position="139"/>
        <end position="154"/>
    </location>
</feature>
<evidence type="ECO:0000256" key="1">
    <source>
        <dbReference type="ARBA" id="ARBA00023239"/>
    </source>
</evidence>
<dbReference type="EMBL" id="MJGC01000132">
    <property type="protein sequence ID" value="OEJ72375.1"/>
    <property type="molecule type" value="Genomic_DNA"/>
</dbReference>
<evidence type="ECO:0000256" key="4">
    <source>
        <dbReference type="RuleBase" id="RU003495"/>
    </source>
</evidence>
<dbReference type="NCBIfam" id="TIGR00413">
    <property type="entry name" value="rlpA"/>
    <property type="match status" value="1"/>
</dbReference>
<comment type="function">
    <text evidence="3">Lytic transglycosylase with a strong preference for naked glycan strands that lack stem peptides.</text>
</comment>
<proteinExistence type="inferred from homology"/>
<dbReference type="STRING" id="1781255.BH720_25185"/>
<sequence precursor="true">MKHKLWSGLTAALLMTALSTAPSTHAEPLKEQTRQDANETPQARDGATPQLTSARESEAVKVGEYQTCPETSVSCIGAVPTGSASQPEVIAKIQPHELAGREAATVYVRNIPVLTFLGNTPSNPSNTVKVGEIDGETLASENSSANDKQSNQPDASEPIWRATTLAARLNQLNRENLDANTITVSWQAATNESPEHYTIKVDGKELVAFNAETQLPDSTNNPAEDALQATNRLRRQMGNAPPLREIEGRPQPQPLAIVPKQFNPLAEFKGIASWYGPGFHGNRSASGEIFNQNALTAAHRNLPFGTLVRVTNLDNGASVVVRINDRGPFTGGRIIDLSAGAARVLGLIHSGVAPVRVEVLGAQSASN</sequence>
<feature type="domain" description="RlpA-like protein double-psi beta-barrel" evidence="6">
    <location>
        <begin position="269"/>
        <end position="357"/>
    </location>
</feature>
<dbReference type="GO" id="GO:0000270">
    <property type="term" value="P:peptidoglycan metabolic process"/>
    <property type="evidence" value="ECO:0007669"/>
    <property type="project" value="UniProtKB-UniRule"/>
</dbReference>
<dbReference type="CDD" id="cd22268">
    <property type="entry name" value="DPBB_RlpA-like"/>
    <property type="match status" value="1"/>
</dbReference>
<evidence type="ECO:0000259" key="6">
    <source>
        <dbReference type="Pfam" id="PF03330"/>
    </source>
</evidence>
<dbReference type="InterPro" id="IPR012997">
    <property type="entry name" value="RplA"/>
</dbReference>
<dbReference type="OrthoDB" id="9779128at2"/>
<evidence type="ECO:0000313" key="7">
    <source>
        <dbReference type="EMBL" id="OEJ72375.1"/>
    </source>
</evidence>
<feature type="region of interest" description="Disordered" evidence="5">
    <location>
        <begin position="139"/>
        <end position="158"/>
    </location>
</feature>